<dbReference type="OrthoDB" id="9781505at2"/>
<dbReference type="RefSeq" id="WP_013255480.1">
    <property type="nucleotide sequence ID" value="NC_014364.1"/>
</dbReference>
<feature type="domain" description="HD-GYP" evidence="4">
    <location>
        <begin position="177"/>
        <end position="359"/>
    </location>
</feature>
<dbReference type="PROSITE" id="PS51832">
    <property type="entry name" value="HD_GYP"/>
    <property type="match status" value="1"/>
</dbReference>
<keyword evidence="2" id="KW-0175">Coiled coil</keyword>
<gene>
    <name evidence="5" type="ordered locus">Spirs_2918</name>
</gene>
<dbReference type="Gene3D" id="1.10.3210.10">
    <property type="entry name" value="Hypothetical protein af1432"/>
    <property type="match status" value="1"/>
</dbReference>
<dbReference type="PANTHER" id="PTHR45228">
    <property type="entry name" value="CYCLIC DI-GMP PHOSPHODIESTERASE TM_0186-RELATED"/>
    <property type="match status" value="1"/>
</dbReference>
<evidence type="ECO:0000256" key="1">
    <source>
        <dbReference type="PROSITE-ProRule" id="PRU00169"/>
    </source>
</evidence>
<dbReference type="eggNOG" id="COG3437">
    <property type="taxonomic scope" value="Bacteria"/>
</dbReference>
<feature type="domain" description="Response regulatory" evidence="3">
    <location>
        <begin position="6"/>
        <end position="122"/>
    </location>
</feature>
<dbReference type="Gene3D" id="3.40.50.2300">
    <property type="match status" value="1"/>
</dbReference>
<dbReference type="InterPro" id="IPR011006">
    <property type="entry name" value="CheY-like_superfamily"/>
</dbReference>
<dbReference type="PROSITE" id="PS50110">
    <property type="entry name" value="RESPONSE_REGULATORY"/>
    <property type="match status" value="1"/>
</dbReference>
<evidence type="ECO:0000259" key="4">
    <source>
        <dbReference type="PROSITE" id="PS51832"/>
    </source>
</evidence>
<keyword evidence="6" id="KW-1185">Reference proteome</keyword>
<dbReference type="Pfam" id="PF13487">
    <property type="entry name" value="HD_5"/>
    <property type="match status" value="1"/>
</dbReference>
<dbReference type="Proteomes" id="UP000002318">
    <property type="component" value="Chromosome"/>
</dbReference>
<dbReference type="InterPro" id="IPR037522">
    <property type="entry name" value="HD_GYP_dom"/>
</dbReference>
<feature type="modified residue" description="4-aspartylphosphate" evidence="1">
    <location>
        <position position="56"/>
    </location>
</feature>
<name>E1R3Q0_SEDSS</name>
<dbReference type="SUPFAM" id="SSF52172">
    <property type="entry name" value="CheY-like"/>
    <property type="match status" value="1"/>
</dbReference>
<reference evidence="5 6" key="1">
    <citation type="journal article" date="2010" name="Stand. Genomic Sci.">
        <title>Complete genome sequence of Spirochaeta smaragdinae type strain (SEBR 4228).</title>
        <authorList>
            <person name="Mavromatis K."/>
            <person name="Yasawong M."/>
            <person name="Chertkov O."/>
            <person name="Lapidus A."/>
            <person name="Lucas S."/>
            <person name="Nolan M."/>
            <person name="Del Rio T.G."/>
            <person name="Tice H."/>
            <person name="Cheng J.F."/>
            <person name="Pitluck S."/>
            <person name="Liolios K."/>
            <person name="Ivanova N."/>
            <person name="Tapia R."/>
            <person name="Han C."/>
            <person name="Bruce D."/>
            <person name="Goodwin L."/>
            <person name="Pati A."/>
            <person name="Chen A."/>
            <person name="Palaniappan K."/>
            <person name="Land M."/>
            <person name="Hauser L."/>
            <person name="Chang Y.J."/>
            <person name="Jeffries C.D."/>
            <person name="Detter J.C."/>
            <person name="Rohde M."/>
            <person name="Brambilla E."/>
            <person name="Spring S."/>
            <person name="Goker M."/>
            <person name="Sikorski J."/>
            <person name="Woyke T."/>
            <person name="Bristow J."/>
            <person name="Eisen J.A."/>
            <person name="Markowitz V."/>
            <person name="Hugenholtz P."/>
            <person name="Klenk H.P."/>
            <person name="Kyrpides N.C."/>
        </authorList>
    </citation>
    <scope>NUCLEOTIDE SEQUENCE [LARGE SCALE GENOMIC DNA]</scope>
    <source>
        <strain evidence="6">DSM 11293 / JCM 15392 / SEBR 4228</strain>
    </source>
</reference>
<dbReference type="SUPFAM" id="SSF109604">
    <property type="entry name" value="HD-domain/PDEase-like"/>
    <property type="match status" value="1"/>
</dbReference>
<proteinExistence type="predicted"/>
<protein>
    <submittedName>
        <fullName evidence="5">Response regulator receiver modulated metal dependent phosphohydrolase</fullName>
    </submittedName>
</protein>
<evidence type="ECO:0000256" key="2">
    <source>
        <dbReference type="SAM" id="Coils"/>
    </source>
</evidence>
<dbReference type="EMBL" id="CP002116">
    <property type="protein sequence ID" value="ADK82021.1"/>
    <property type="molecule type" value="Genomic_DNA"/>
</dbReference>
<feature type="coiled-coil region" evidence="2">
    <location>
        <begin position="124"/>
        <end position="165"/>
    </location>
</feature>
<dbReference type="InterPro" id="IPR052020">
    <property type="entry name" value="Cyclic_di-GMP/3'3'-cGAMP_PDE"/>
</dbReference>
<dbReference type="SMART" id="SM00448">
    <property type="entry name" value="REC"/>
    <property type="match status" value="1"/>
</dbReference>
<organism evidence="5 6">
    <name type="scientific">Sediminispirochaeta smaragdinae (strain DSM 11293 / JCM 15392 / SEBR 4228)</name>
    <name type="common">Spirochaeta smaragdinae</name>
    <dbReference type="NCBI Taxonomy" id="573413"/>
    <lineage>
        <taxon>Bacteria</taxon>
        <taxon>Pseudomonadati</taxon>
        <taxon>Spirochaetota</taxon>
        <taxon>Spirochaetia</taxon>
        <taxon>Spirochaetales</taxon>
        <taxon>Spirochaetaceae</taxon>
        <taxon>Sediminispirochaeta</taxon>
    </lineage>
</organism>
<evidence type="ECO:0000313" key="5">
    <source>
        <dbReference type="EMBL" id="ADK82021.1"/>
    </source>
</evidence>
<dbReference type="PANTHER" id="PTHR45228:SF8">
    <property type="entry name" value="TWO-COMPONENT RESPONSE REGULATOR-RELATED"/>
    <property type="match status" value="1"/>
</dbReference>
<dbReference type="HOGENOM" id="CLU_000445_92_10_12"/>
<dbReference type="AlphaFoldDB" id="E1R3Q0"/>
<evidence type="ECO:0000259" key="3">
    <source>
        <dbReference type="PROSITE" id="PS50110"/>
    </source>
</evidence>
<dbReference type="Pfam" id="PF00072">
    <property type="entry name" value="Response_reg"/>
    <property type="match status" value="1"/>
</dbReference>
<dbReference type="STRING" id="573413.Spirs_2918"/>
<accession>E1R3Q0</accession>
<dbReference type="GO" id="GO:0000160">
    <property type="term" value="P:phosphorelay signal transduction system"/>
    <property type="evidence" value="ECO:0007669"/>
    <property type="project" value="InterPro"/>
</dbReference>
<dbReference type="CDD" id="cd00077">
    <property type="entry name" value="HDc"/>
    <property type="match status" value="1"/>
</dbReference>
<evidence type="ECO:0000313" key="6">
    <source>
        <dbReference type="Proteomes" id="UP000002318"/>
    </source>
</evidence>
<dbReference type="InterPro" id="IPR001789">
    <property type="entry name" value="Sig_transdc_resp-reg_receiver"/>
</dbReference>
<keyword evidence="1" id="KW-0597">Phosphoprotein</keyword>
<sequence>MEERFTIIAVDDEENILKALKRLFRNLSMVECITTTDPYEAEEILKKQPIDLIICDERMPKVSGHAFLAFVKERYPFTVRIIITGYSDPEVLTSAINRGEVYRFIQKPWDDEELLVIVRRALEHGKLLRDHNRLEEELKKKNHELEQMNNKLEALVQRRTSELQKTLELLKDSRDRAVGGFRKSANLLSSMIHLFQRDIGNHARRVALLCEQMIPLMKLQGEDVRNLMMAAYFHEIGKVGRQDTGDEPVAQEHYAEIGENLISQGMGMKDIGTIIRHHREHFDGSGRPDGLAGEAIPLSSRILKVLAEYDWMIHRDGKSVQDALAFLLQHSEQLYDPLVVTRFHQLLRESGETNSSSVPLKDLKPGMELMSDIFLKDGVLFLPGKTVITAEILERIDRFRDLIEERKGYYIRPEHEGSDTDAGEQKKPGNN</sequence>
<dbReference type="InterPro" id="IPR003607">
    <property type="entry name" value="HD/PDEase_dom"/>
</dbReference>
<dbReference type="CDD" id="cd17569">
    <property type="entry name" value="REC_HupR-like"/>
    <property type="match status" value="1"/>
</dbReference>
<dbReference type="KEGG" id="ssm:Spirs_2918"/>